<reference evidence="2" key="1">
    <citation type="submission" date="2022-04" db="EMBL/GenBank/DDBJ databases">
        <title>Desulfatitalea alkaliphila sp. nov., a novel anaerobic sulfate-reducing bacterium isolated from terrestrial mud volcano, Taman Peninsula, Russia.</title>
        <authorList>
            <person name="Khomyakova M.A."/>
            <person name="Merkel A.Y."/>
            <person name="Slobodkin A.I."/>
        </authorList>
    </citation>
    <scope>NUCLEOTIDE SEQUENCE</scope>
    <source>
        <strain evidence="2">M08but</strain>
    </source>
</reference>
<keyword evidence="1" id="KW-1133">Transmembrane helix</keyword>
<accession>A0AA41R5U6</accession>
<keyword evidence="3" id="KW-1185">Reference proteome</keyword>
<dbReference type="EMBL" id="JALJRB010000015">
    <property type="protein sequence ID" value="MCJ8501625.1"/>
    <property type="molecule type" value="Genomic_DNA"/>
</dbReference>
<organism evidence="2 3">
    <name type="scientific">Desulfatitalea alkaliphila</name>
    <dbReference type="NCBI Taxonomy" id="2929485"/>
    <lineage>
        <taxon>Bacteria</taxon>
        <taxon>Pseudomonadati</taxon>
        <taxon>Thermodesulfobacteriota</taxon>
        <taxon>Desulfobacteria</taxon>
        <taxon>Desulfobacterales</taxon>
        <taxon>Desulfosarcinaceae</taxon>
        <taxon>Desulfatitalea</taxon>
    </lineage>
</organism>
<comment type="caution">
    <text evidence="2">The sequence shown here is derived from an EMBL/GenBank/DDBJ whole genome shotgun (WGS) entry which is preliminary data.</text>
</comment>
<proteinExistence type="predicted"/>
<gene>
    <name evidence="2" type="ORF">MRX98_13665</name>
</gene>
<keyword evidence="1" id="KW-0472">Membrane</keyword>
<feature type="transmembrane region" description="Helical" evidence="1">
    <location>
        <begin position="774"/>
        <end position="799"/>
    </location>
</feature>
<dbReference type="AlphaFoldDB" id="A0AA41R5U6"/>
<evidence type="ECO:0000313" key="3">
    <source>
        <dbReference type="Proteomes" id="UP001165427"/>
    </source>
</evidence>
<protein>
    <submittedName>
        <fullName evidence="2">Uncharacterized protein</fullName>
    </submittedName>
</protein>
<evidence type="ECO:0000256" key="1">
    <source>
        <dbReference type="SAM" id="Phobius"/>
    </source>
</evidence>
<dbReference type="Proteomes" id="UP001165427">
    <property type="component" value="Unassembled WGS sequence"/>
</dbReference>
<dbReference type="RefSeq" id="WP_246909971.1">
    <property type="nucleotide sequence ID" value="NZ_JALJRB010000015.1"/>
</dbReference>
<feature type="transmembrane region" description="Helical" evidence="1">
    <location>
        <begin position="703"/>
        <end position="722"/>
    </location>
</feature>
<sequence length="1017" mass="116782">MNIREIASPSTKPKKRSISPLLFDRRDYRLIGIINDVRSRADELGYIRRQYYSYFHPHGIKEMAESRSLRIAYAMIQLLTSLEKGGVDDRLNALRALRAEMLETAEGPMPKNTARVLMQIMKEVVRAGDDERGQLELAHDFRITAQGKPRMVRRQLRRYHLLEMPEAWNQISFDDHVHDANTKGRKSSTHLIMDAWIKGIRRLRVVHYNYIEPRFAAELLEAARIMEIDIRIGIEFYTPFRGKYINLIWVPRGFPDAQAFLCFLEEPAVAALMREGRRASLYQQAHVMDLLQAFNQDHRLVLNGRYDIEMPPIDREAFLAFVGIGQKSTLHLAKFIQKEMFAAIQERAETLRAAHESADAAQRRQISTWFEEMDRLDLEGAVAEYLKPARNPGLPDRTVPREDPEVPSLLRLPPAELCARLAALQSGYRITLNLTDLDAADVLELVYDANGMISRLELFNLKDWADGHLDHIPGISRLQEALNSQNPIKLKRVILEILASIEGDESPEGPARMDKLRDILHDLGTLQVMYRARPLKARIGSDSTGRSPRFHGMGLAVIETLPPRAQRQIKRDIGSGRDRIPIHIAVQRRHTFIERRANDDRRGRRRRWLAALPLLWRIGYERKLDWWVQAEATRMARQGNVVTLGGVQRTIRNGICLQPTKVQNHSSGKPWRYVNSHLRNLFKVLLGFVPAFATFFLTQDWWLLAYLGAFIWFGITGIRNILQSVLGGGGLRRSPLLRWNTYVSWDRIADSLLFTGFSVPLLDYLTKTLLLQGMLGITVASHPVLLYTIMALVNGLYLSSHNALRGLPRPAVYGNFFRSALSIPLAIGLNAVAGQLLTTAGATAVNEILQKWAAIISKAASDTVAALIEGGADRYNNIHTRYREYRRKMAQLFDIYAQLEMLFPEDRAYELLTHKKELRRQTNMEARDLERIICVHALDLLYFWYYQPRAQSAFKQLIKKTDEEERHLLITAQFTLSRQRDISQMFIDGLLGNDFAKALSFYLSRHPDYLEAMKRYV</sequence>
<keyword evidence="1" id="KW-0812">Transmembrane</keyword>
<evidence type="ECO:0000313" key="2">
    <source>
        <dbReference type="EMBL" id="MCJ8501625.1"/>
    </source>
</evidence>
<name>A0AA41R5U6_9BACT</name>